<dbReference type="AlphaFoldDB" id="A0A7S2WCE4"/>
<keyword evidence="1" id="KW-1133">Transmembrane helix</keyword>
<reference evidence="2" key="1">
    <citation type="submission" date="2021-01" db="EMBL/GenBank/DDBJ databases">
        <authorList>
            <person name="Corre E."/>
            <person name="Pelletier E."/>
            <person name="Niang G."/>
            <person name="Scheremetjew M."/>
            <person name="Finn R."/>
            <person name="Kale V."/>
            <person name="Holt S."/>
            <person name="Cochrane G."/>
            <person name="Meng A."/>
            <person name="Brown T."/>
            <person name="Cohen L."/>
        </authorList>
    </citation>
    <scope>NUCLEOTIDE SEQUENCE</scope>
    <source>
        <strain evidence="2">CCMP1243</strain>
    </source>
</reference>
<feature type="transmembrane region" description="Helical" evidence="1">
    <location>
        <begin position="85"/>
        <end position="108"/>
    </location>
</feature>
<evidence type="ECO:0000256" key="1">
    <source>
        <dbReference type="SAM" id="Phobius"/>
    </source>
</evidence>
<gene>
    <name evidence="2" type="ORF">RMAR1173_LOCUS7654</name>
</gene>
<organism evidence="2">
    <name type="scientific">Rhizochromulina marina</name>
    <dbReference type="NCBI Taxonomy" id="1034831"/>
    <lineage>
        <taxon>Eukaryota</taxon>
        <taxon>Sar</taxon>
        <taxon>Stramenopiles</taxon>
        <taxon>Ochrophyta</taxon>
        <taxon>Dictyochophyceae</taxon>
        <taxon>Rhizochromulinales</taxon>
        <taxon>Rhizochromulina</taxon>
    </lineage>
</organism>
<protein>
    <submittedName>
        <fullName evidence="2">Uncharacterized protein</fullName>
    </submittedName>
</protein>
<evidence type="ECO:0000313" key="2">
    <source>
        <dbReference type="EMBL" id="CAD9679768.1"/>
    </source>
</evidence>
<dbReference type="EMBL" id="HBHJ01011757">
    <property type="protein sequence ID" value="CAD9679768.1"/>
    <property type="molecule type" value="Transcribed_RNA"/>
</dbReference>
<name>A0A7S2WCE4_9STRA</name>
<keyword evidence="1" id="KW-0472">Membrane</keyword>
<sequence>MRRTLLLEQCRSMWLPTAECMSLSGCFGLAYCMSRAIMLWSFPFALALDAAVSFVGTLILLRFLIEWEDDWHGFPEEISLDRQLAPLWPCSCVASVVCVVAMPLWEAAAAVADWGMRSGLAASIP</sequence>
<accession>A0A7S2WCE4</accession>
<feature type="transmembrane region" description="Helical" evidence="1">
    <location>
        <begin position="44"/>
        <end position="65"/>
    </location>
</feature>
<keyword evidence="1" id="KW-0812">Transmembrane</keyword>
<proteinExistence type="predicted"/>